<dbReference type="PANTHER" id="PTHR43370:SF1">
    <property type="entry name" value="GUANOSINE ABC TRANSPORTER PERMEASE PROTEIN NUPQ"/>
    <property type="match status" value="1"/>
</dbReference>
<feature type="transmembrane region" description="Helical" evidence="6">
    <location>
        <begin position="33"/>
        <end position="54"/>
    </location>
</feature>
<reference evidence="7 8" key="1">
    <citation type="submission" date="2021-06" db="EMBL/GenBank/DDBJ databases">
        <title>Description of novel taxa of the family Lachnospiraceae.</title>
        <authorList>
            <person name="Chaplin A.V."/>
            <person name="Sokolova S.R."/>
            <person name="Pikina A.P."/>
            <person name="Korzhanova M."/>
            <person name="Belova V."/>
            <person name="Korostin D."/>
            <person name="Efimov B.A."/>
        </authorList>
    </citation>
    <scope>NUCLEOTIDE SEQUENCE [LARGE SCALE GENOMIC DNA]</scope>
    <source>
        <strain evidence="7 8">ASD4241</strain>
    </source>
</reference>
<accession>A0ABS6KE46</accession>
<evidence type="ECO:0000256" key="5">
    <source>
        <dbReference type="ARBA" id="ARBA00023136"/>
    </source>
</evidence>
<evidence type="ECO:0000313" key="8">
    <source>
        <dbReference type="Proteomes" id="UP001314681"/>
    </source>
</evidence>
<keyword evidence="8" id="KW-1185">Reference proteome</keyword>
<protein>
    <submittedName>
        <fullName evidence="7">ABC transporter permease</fullName>
    </submittedName>
</protein>
<evidence type="ECO:0000256" key="4">
    <source>
        <dbReference type="ARBA" id="ARBA00022989"/>
    </source>
</evidence>
<name>A0ABS6KE46_9FIRM</name>
<feature type="transmembrane region" description="Helical" evidence="6">
    <location>
        <begin position="254"/>
        <end position="275"/>
    </location>
</feature>
<dbReference type="Pfam" id="PF02653">
    <property type="entry name" value="BPD_transp_2"/>
    <property type="match status" value="1"/>
</dbReference>
<dbReference type="Proteomes" id="UP001314681">
    <property type="component" value="Unassembled WGS sequence"/>
</dbReference>
<proteinExistence type="predicted"/>
<evidence type="ECO:0000313" key="7">
    <source>
        <dbReference type="EMBL" id="MBU9728792.1"/>
    </source>
</evidence>
<feature type="transmembrane region" description="Helical" evidence="6">
    <location>
        <begin position="6"/>
        <end position="26"/>
    </location>
</feature>
<comment type="subcellular location">
    <subcellularLocation>
        <location evidence="1">Cell membrane</location>
        <topology evidence="1">Multi-pass membrane protein</topology>
    </subcellularLocation>
</comment>
<evidence type="ECO:0000256" key="2">
    <source>
        <dbReference type="ARBA" id="ARBA00022475"/>
    </source>
</evidence>
<comment type="caution">
    <text evidence="7">The sequence shown here is derived from an EMBL/GenBank/DDBJ whole genome shotgun (WGS) entry which is preliminary data.</text>
</comment>
<keyword evidence="2" id="KW-1003">Cell membrane</keyword>
<feature type="transmembrane region" description="Helical" evidence="6">
    <location>
        <begin position="216"/>
        <end position="242"/>
    </location>
</feature>
<keyword evidence="3 6" id="KW-0812">Transmembrane</keyword>
<evidence type="ECO:0000256" key="1">
    <source>
        <dbReference type="ARBA" id="ARBA00004651"/>
    </source>
</evidence>
<sequence>MNIETIWISTIRMSIPLTLAATGSIFCERAGIISLVLEGMMLSGAFAAVCGSFYTGSALVGVSCGILAGVLVGLLHGILSVRYKVNQVISGVGLNLLITAVTTLSMQLLWGNRGNSPQVQGIPHFAGVLSGQSVMTFIALALVAGAWFVMKKTRYGLRLRMTGESPEAAQTLGLPVQRLKYSGVLVCGAFCGLAGAYLSLDHLNLFVREMTAGRGYIAYVVAIFGRYHPVGALLGALVFGFFDAFQISLQGNGLPPQLFVVLPYVVTILVITFAVKNIRQPDGLGKL</sequence>
<dbReference type="EMBL" id="JAHQCX010000024">
    <property type="protein sequence ID" value="MBU9728792.1"/>
    <property type="molecule type" value="Genomic_DNA"/>
</dbReference>
<organism evidence="7 8">
    <name type="scientific">Diplocloster modestus</name>
    <dbReference type="NCBI Taxonomy" id="2850322"/>
    <lineage>
        <taxon>Bacteria</taxon>
        <taxon>Bacillati</taxon>
        <taxon>Bacillota</taxon>
        <taxon>Clostridia</taxon>
        <taxon>Lachnospirales</taxon>
        <taxon>Lachnospiraceae</taxon>
        <taxon>Diplocloster</taxon>
    </lineage>
</organism>
<feature type="transmembrane region" description="Helical" evidence="6">
    <location>
        <begin position="130"/>
        <end position="150"/>
    </location>
</feature>
<gene>
    <name evidence="7" type="ORF">KTH90_22635</name>
</gene>
<feature type="transmembrane region" description="Helical" evidence="6">
    <location>
        <begin position="88"/>
        <end position="110"/>
    </location>
</feature>
<evidence type="ECO:0000256" key="3">
    <source>
        <dbReference type="ARBA" id="ARBA00022692"/>
    </source>
</evidence>
<feature type="transmembrane region" description="Helical" evidence="6">
    <location>
        <begin position="60"/>
        <end position="81"/>
    </location>
</feature>
<dbReference type="CDD" id="cd06580">
    <property type="entry name" value="TM_PBP1_transp_TpRbsC_like"/>
    <property type="match status" value="1"/>
</dbReference>
<dbReference type="PANTHER" id="PTHR43370">
    <property type="entry name" value="SUGAR ABC TRANSPORTER INTEGRAL MEMBRANE PROTEIN-RELATED"/>
    <property type="match status" value="1"/>
</dbReference>
<keyword evidence="5 6" id="KW-0472">Membrane</keyword>
<keyword evidence="4 6" id="KW-1133">Transmembrane helix</keyword>
<evidence type="ECO:0000256" key="6">
    <source>
        <dbReference type="SAM" id="Phobius"/>
    </source>
</evidence>
<dbReference type="RefSeq" id="WP_158352261.1">
    <property type="nucleotide sequence ID" value="NZ_JAHQCX010000024.1"/>
</dbReference>
<dbReference type="InterPro" id="IPR001851">
    <property type="entry name" value="ABC_transp_permease"/>
</dbReference>